<dbReference type="EMBL" id="FOLL01000002">
    <property type="protein sequence ID" value="SFB91399.1"/>
    <property type="molecule type" value="Genomic_DNA"/>
</dbReference>
<protein>
    <submittedName>
        <fullName evidence="1">Uncharacterized protein</fullName>
    </submittedName>
</protein>
<dbReference type="STRING" id="623281.SAMN05421747_10269"/>
<name>A0A1I1EW25_9SPHI</name>
<evidence type="ECO:0000313" key="1">
    <source>
        <dbReference type="EMBL" id="SFB91399.1"/>
    </source>
</evidence>
<gene>
    <name evidence="1" type="ORF">SAMN05421747_10269</name>
</gene>
<sequence>MKSIPLQWLTATMVIIVFSISCKKIEVDQGFTAFGEIYFNADQTAGYQAGYLKLKYNGHPVDMQGGTGRSIRVPAGEAKFEFYDDRTGEVLLEETVNIVPGSPERYTLFQPTMDAPLSFLDENAQADEEAAPEGHYKVKFVDYTGNLFSFNKGMDIVLWRAEFSWITFQTEYVEIGVLENISRNLDEEDYHLIPIESGDVGLAFSFREAETGSQLITVAGKEFLNTQFYEGLTTASSALSNPKKNVFTAYIETYAIDYQNDNFVKIGDKLYGIQPVIFLKN</sequence>
<dbReference type="RefSeq" id="WP_090971171.1">
    <property type="nucleotide sequence ID" value="NZ_FOLL01000002.1"/>
</dbReference>
<evidence type="ECO:0000313" key="2">
    <source>
        <dbReference type="Proteomes" id="UP000199577"/>
    </source>
</evidence>
<proteinExistence type="predicted"/>
<reference evidence="1 2" key="1">
    <citation type="submission" date="2016-10" db="EMBL/GenBank/DDBJ databases">
        <authorList>
            <person name="de Groot N.N."/>
        </authorList>
    </citation>
    <scope>NUCLEOTIDE SEQUENCE [LARGE SCALE GENOMIC DNA]</scope>
    <source>
        <strain evidence="1 2">DSM 22900</strain>
    </source>
</reference>
<dbReference type="AlphaFoldDB" id="A0A1I1EW25"/>
<accession>A0A1I1EW25</accession>
<dbReference type="PROSITE" id="PS51257">
    <property type="entry name" value="PROKAR_LIPOPROTEIN"/>
    <property type="match status" value="1"/>
</dbReference>
<keyword evidence="2" id="KW-1185">Reference proteome</keyword>
<dbReference type="OrthoDB" id="699667at2"/>
<organism evidence="1 2">
    <name type="scientific">Parapedobacter composti</name>
    <dbReference type="NCBI Taxonomy" id="623281"/>
    <lineage>
        <taxon>Bacteria</taxon>
        <taxon>Pseudomonadati</taxon>
        <taxon>Bacteroidota</taxon>
        <taxon>Sphingobacteriia</taxon>
        <taxon>Sphingobacteriales</taxon>
        <taxon>Sphingobacteriaceae</taxon>
        <taxon>Parapedobacter</taxon>
    </lineage>
</organism>
<dbReference type="Proteomes" id="UP000199577">
    <property type="component" value="Unassembled WGS sequence"/>
</dbReference>